<dbReference type="OrthoDB" id="5958943at2759"/>
<organism evidence="1 2">
    <name type="scientific">Trichoderma cornu-damae</name>
    <dbReference type="NCBI Taxonomy" id="654480"/>
    <lineage>
        <taxon>Eukaryota</taxon>
        <taxon>Fungi</taxon>
        <taxon>Dikarya</taxon>
        <taxon>Ascomycota</taxon>
        <taxon>Pezizomycotina</taxon>
        <taxon>Sordariomycetes</taxon>
        <taxon>Hypocreomycetidae</taxon>
        <taxon>Hypocreales</taxon>
        <taxon>Hypocreaceae</taxon>
        <taxon>Trichoderma</taxon>
    </lineage>
</organism>
<evidence type="ECO:0000313" key="2">
    <source>
        <dbReference type="Proteomes" id="UP000827724"/>
    </source>
</evidence>
<sequence>MLDDDTIYFPNDNEYENSVPEISAQVFMSSFAKFRAPNNVASFRKGNAGLVREWGSTWSNRTYSRAIQLDREGISADMVRLTRAEDNAATRALHFAIMAFATQWAQGSHLFNIKFGRKLKVLFKMWKAADSIGISPCGSDLKTEVLSRLRVIISKEGPPIYMERAARKVQALQARYNASRRGLGPPVVDRKNPTRAIGNSQFFLNNEHGETAGLLYWFAVMFDTVSSSMNERPVVVPDEDIPHPSGEDLYDYASNQSNERWDIRAFLHDDVENPTYSPKWPCPYEDAAKAVAKAAPVKVLWFRHLCYLQIYRYWNKTYGSFFREMMLDIYSIPARIRSWFFCISCHWNLAALMVADLITFVDENNLGMDTETYTRISSKTAWRIRDAAVKELAELARHSAWHLPYSSEKQMTLYVTVL</sequence>
<gene>
    <name evidence="1" type="ORF">Trco_008492</name>
</gene>
<proteinExistence type="predicted"/>
<dbReference type="EMBL" id="JAIWOZ010000007">
    <property type="protein sequence ID" value="KAH6603717.1"/>
    <property type="molecule type" value="Genomic_DNA"/>
</dbReference>
<reference evidence="1" key="1">
    <citation type="submission" date="2021-08" db="EMBL/GenBank/DDBJ databases">
        <title>Chromosome-Level Trichoderma cornu-damae using Hi-C Data.</title>
        <authorList>
            <person name="Kim C.S."/>
        </authorList>
    </citation>
    <scope>NUCLEOTIDE SEQUENCE</scope>
    <source>
        <strain evidence="1">KA19-0412C</strain>
    </source>
</reference>
<dbReference type="AlphaFoldDB" id="A0A9P8QJY5"/>
<protein>
    <submittedName>
        <fullName evidence="1">Uncharacterized protein</fullName>
    </submittedName>
</protein>
<evidence type="ECO:0000313" key="1">
    <source>
        <dbReference type="EMBL" id="KAH6603717.1"/>
    </source>
</evidence>
<comment type="caution">
    <text evidence="1">The sequence shown here is derived from an EMBL/GenBank/DDBJ whole genome shotgun (WGS) entry which is preliminary data.</text>
</comment>
<keyword evidence="2" id="KW-1185">Reference proteome</keyword>
<accession>A0A9P8QJY5</accession>
<name>A0A9P8QJY5_9HYPO</name>
<dbReference type="Proteomes" id="UP000827724">
    <property type="component" value="Unassembled WGS sequence"/>
</dbReference>